<dbReference type="PANTHER" id="PTHR42760">
    <property type="entry name" value="SHORT-CHAIN DEHYDROGENASES/REDUCTASES FAMILY MEMBER"/>
    <property type="match status" value="1"/>
</dbReference>
<evidence type="ECO:0000256" key="1">
    <source>
        <dbReference type="ARBA" id="ARBA00006484"/>
    </source>
</evidence>
<dbReference type="PRINTS" id="PR00081">
    <property type="entry name" value="GDHRDH"/>
</dbReference>
<accession>A0A916J4C9</accession>
<dbReference type="RefSeq" id="WP_220636220.1">
    <property type="nucleotide sequence ID" value="NZ_CAJQUM010000001.1"/>
</dbReference>
<organism evidence="2 3">
    <name type="scientific">Georgfuchsia toluolica</name>
    <dbReference type="NCBI Taxonomy" id="424218"/>
    <lineage>
        <taxon>Bacteria</taxon>
        <taxon>Pseudomonadati</taxon>
        <taxon>Pseudomonadota</taxon>
        <taxon>Betaproteobacteria</taxon>
        <taxon>Nitrosomonadales</taxon>
        <taxon>Sterolibacteriaceae</taxon>
        <taxon>Georgfuchsia</taxon>
    </lineage>
</organism>
<dbReference type="Proteomes" id="UP000742786">
    <property type="component" value="Unassembled WGS sequence"/>
</dbReference>
<dbReference type="AlphaFoldDB" id="A0A916J4C9"/>
<proteinExistence type="inferred from homology"/>
<dbReference type="InterPro" id="IPR002347">
    <property type="entry name" value="SDR_fam"/>
</dbReference>
<evidence type="ECO:0000313" key="3">
    <source>
        <dbReference type="Proteomes" id="UP000742786"/>
    </source>
</evidence>
<dbReference type="GO" id="GO:0016616">
    <property type="term" value="F:oxidoreductase activity, acting on the CH-OH group of donors, NAD or NADP as acceptor"/>
    <property type="evidence" value="ECO:0007669"/>
    <property type="project" value="TreeGrafter"/>
</dbReference>
<comment type="caution">
    <text evidence="2">The sequence shown here is derived from an EMBL/GenBank/DDBJ whole genome shotgun (WGS) entry which is preliminary data.</text>
</comment>
<dbReference type="CDD" id="cd05233">
    <property type="entry name" value="SDR_c"/>
    <property type="match status" value="1"/>
</dbReference>
<comment type="similarity">
    <text evidence="1">Belongs to the short-chain dehydrogenases/reductases (SDR) family.</text>
</comment>
<evidence type="ECO:0008006" key="4">
    <source>
        <dbReference type="Google" id="ProtNLM"/>
    </source>
</evidence>
<evidence type="ECO:0000313" key="2">
    <source>
        <dbReference type="EMBL" id="CAG4884362.1"/>
    </source>
</evidence>
<dbReference type="PANTHER" id="PTHR42760:SF106">
    <property type="entry name" value="PROTEIN FIXR"/>
    <property type="match status" value="1"/>
</dbReference>
<dbReference type="SUPFAM" id="SSF51735">
    <property type="entry name" value="NAD(P)-binding Rossmann-fold domains"/>
    <property type="match status" value="1"/>
</dbReference>
<protein>
    <recommendedName>
        <fullName evidence="4">SDR family oxidoreductase</fullName>
    </recommendedName>
</protein>
<dbReference type="PROSITE" id="PS00061">
    <property type="entry name" value="ADH_SHORT"/>
    <property type="match status" value="1"/>
</dbReference>
<keyword evidence="3" id="KW-1185">Reference proteome</keyword>
<name>A0A916J4C9_9PROT</name>
<dbReference type="InterPro" id="IPR036291">
    <property type="entry name" value="NAD(P)-bd_dom_sf"/>
</dbReference>
<gene>
    <name evidence="2" type="ORF">GTOL_12245</name>
</gene>
<reference evidence="2" key="1">
    <citation type="submission" date="2021-04" db="EMBL/GenBank/DDBJ databases">
        <authorList>
            <person name="Hornung B."/>
        </authorList>
    </citation>
    <scope>NUCLEOTIDE SEQUENCE</scope>
    <source>
        <strain evidence="2">G5G6</strain>
    </source>
</reference>
<dbReference type="FunFam" id="3.40.50.720:FF:000084">
    <property type="entry name" value="Short-chain dehydrogenase reductase"/>
    <property type="match status" value="1"/>
</dbReference>
<dbReference type="Gene3D" id="3.40.50.720">
    <property type="entry name" value="NAD(P)-binding Rossmann-like Domain"/>
    <property type="match status" value="1"/>
</dbReference>
<dbReference type="Pfam" id="PF13561">
    <property type="entry name" value="adh_short_C2"/>
    <property type="match status" value="1"/>
</dbReference>
<dbReference type="PRINTS" id="PR00080">
    <property type="entry name" value="SDRFAMILY"/>
</dbReference>
<dbReference type="InterPro" id="IPR020904">
    <property type="entry name" value="Sc_DH/Rdtase_CS"/>
</dbReference>
<dbReference type="EMBL" id="CAJQUM010000001">
    <property type="protein sequence ID" value="CAG4884362.1"/>
    <property type="molecule type" value="Genomic_DNA"/>
</dbReference>
<sequence length="251" mass="26265">MKKARGRAAIITGSAGGIGAALCRAFAEAGYYVVGTDQALPEEATASHAYVPVDLDQFCTDEKARVAAMARIRHALEARPLGVLINNAALQVVKPVERLTVEDWSRTLNINLVAPFLLTQAFLPELEAANGSVINIGSIHAALTKPEFTAYATSKSALGGLTRSLAVELGRRIRINAICPAAIATPMLLAGFEGKKAALADLAGMHPVGRLGEPGEVAALALFLASDDAKFINGAEFGLDGGMRARLHDPV</sequence>